<comment type="caution">
    <text evidence="1">The sequence shown here is derived from an EMBL/GenBank/DDBJ whole genome shotgun (WGS) entry which is preliminary data.</text>
</comment>
<accession>A0AAV8XI27</accession>
<dbReference type="EMBL" id="JAPWTK010000553">
    <property type="protein sequence ID" value="KAJ8938501.1"/>
    <property type="molecule type" value="Genomic_DNA"/>
</dbReference>
<dbReference type="PANTHER" id="PTHR47326">
    <property type="entry name" value="TRANSPOSABLE ELEMENT TC3 TRANSPOSASE-LIKE PROTEIN"/>
    <property type="match status" value="1"/>
</dbReference>
<evidence type="ECO:0000313" key="1">
    <source>
        <dbReference type="EMBL" id="KAJ8938501.1"/>
    </source>
</evidence>
<sequence length="341" mass="37023">MAKLAKLNFLATSTTPLPSAVRISLANTTLPQVRTARKYSVKSLCDFSSFLPSFGVARNAAPIFKIGTELSRVETPLASGPIPEPSGKSRDLSTRALPAYVIDVQWAGSSKQAGADWPSVRNRRAFDTWNMISFCNDSSFMSWSFSGLSGMPGSKGPVLKLLFMFLLDALSMYRLLALDNSNDRLDVPMLSLLSCSSKMGLPPHNAKINTNWLNTTFSDMIGTYGPIRWPARSPDLTSLDFWLWGYIQDQVYLTPPLVVDFSVALVPVDDTSSSSIVVSTFMSSVDAMNRRSGCGSFARMFPPTPGNLKPSVSSTSSLPGVPTELRLSGEYAGSEENTVSL</sequence>
<name>A0AAV8XI27_9CUCU</name>
<dbReference type="PANTHER" id="PTHR47326:SF1">
    <property type="entry name" value="HTH PSQ-TYPE DOMAIN-CONTAINING PROTEIN"/>
    <property type="match status" value="1"/>
</dbReference>
<gene>
    <name evidence="1" type="ORF">NQ318_005165</name>
</gene>
<protein>
    <submittedName>
        <fullName evidence="1">Uncharacterized protein</fullName>
    </submittedName>
</protein>
<reference evidence="1" key="1">
    <citation type="journal article" date="2023" name="Insect Mol. Biol.">
        <title>Genome sequencing provides insights into the evolution of gene families encoding plant cell wall-degrading enzymes in longhorned beetles.</title>
        <authorList>
            <person name="Shin N.R."/>
            <person name="Okamura Y."/>
            <person name="Kirsch R."/>
            <person name="Pauchet Y."/>
        </authorList>
    </citation>
    <scope>NUCLEOTIDE SEQUENCE</scope>
    <source>
        <strain evidence="1">AMC_N1</strain>
    </source>
</reference>
<keyword evidence="2" id="KW-1185">Reference proteome</keyword>
<proteinExistence type="predicted"/>
<evidence type="ECO:0000313" key="2">
    <source>
        <dbReference type="Proteomes" id="UP001162162"/>
    </source>
</evidence>
<organism evidence="1 2">
    <name type="scientific">Aromia moschata</name>
    <dbReference type="NCBI Taxonomy" id="1265417"/>
    <lineage>
        <taxon>Eukaryota</taxon>
        <taxon>Metazoa</taxon>
        <taxon>Ecdysozoa</taxon>
        <taxon>Arthropoda</taxon>
        <taxon>Hexapoda</taxon>
        <taxon>Insecta</taxon>
        <taxon>Pterygota</taxon>
        <taxon>Neoptera</taxon>
        <taxon>Endopterygota</taxon>
        <taxon>Coleoptera</taxon>
        <taxon>Polyphaga</taxon>
        <taxon>Cucujiformia</taxon>
        <taxon>Chrysomeloidea</taxon>
        <taxon>Cerambycidae</taxon>
        <taxon>Cerambycinae</taxon>
        <taxon>Callichromatini</taxon>
        <taxon>Aromia</taxon>
    </lineage>
</organism>
<dbReference type="Gene3D" id="3.30.420.10">
    <property type="entry name" value="Ribonuclease H-like superfamily/Ribonuclease H"/>
    <property type="match status" value="1"/>
</dbReference>
<dbReference type="GO" id="GO:0003676">
    <property type="term" value="F:nucleic acid binding"/>
    <property type="evidence" value="ECO:0007669"/>
    <property type="project" value="InterPro"/>
</dbReference>
<dbReference type="AlphaFoldDB" id="A0AAV8XI27"/>
<dbReference type="InterPro" id="IPR036397">
    <property type="entry name" value="RNaseH_sf"/>
</dbReference>
<dbReference type="Proteomes" id="UP001162162">
    <property type="component" value="Unassembled WGS sequence"/>
</dbReference>